<dbReference type="InterPro" id="IPR012318">
    <property type="entry name" value="HTH_CRP"/>
</dbReference>
<sequence>MVPHSDYPKYMALLQTKPEFSKFTENEMQIFSQDVVFKKYSKGQALYDQGDKRDKFYFLIDGIIRTERFDENGEFNYYEYVNKNHGFPYRGLFHDREYSYTARAMTKITIAVFSMSTIEIILRQNNAMMELVIQEMGQIISQNEDQLQNMVTSSASDRVRHALEIFGYRLGQKDENGQIHVDYPVTLIELAQVSATTRETASAVVSELIADHKIAYVHKKITFLN</sequence>
<dbReference type="PROSITE" id="PS51063">
    <property type="entry name" value="HTH_CRP_2"/>
    <property type="match status" value="1"/>
</dbReference>
<dbReference type="SUPFAM" id="SSF51206">
    <property type="entry name" value="cAMP-binding domain-like"/>
    <property type="match status" value="1"/>
</dbReference>
<accession>A0A0R1RHU7</accession>
<feature type="domain" description="HTH crp-type" evidence="5">
    <location>
        <begin position="153"/>
        <end position="225"/>
    </location>
</feature>
<dbReference type="PROSITE" id="PS50042">
    <property type="entry name" value="CNMP_BINDING_3"/>
    <property type="match status" value="1"/>
</dbReference>
<dbReference type="PANTHER" id="PTHR24567">
    <property type="entry name" value="CRP FAMILY TRANSCRIPTIONAL REGULATORY PROTEIN"/>
    <property type="match status" value="1"/>
</dbReference>
<dbReference type="SUPFAM" id="SSF46785">
    <property type="entry name" value="Winged helix' DNA-binding domain"/>
    <property type="match status" value="1"/>
</dbReference>
<dbReference type="GO" id="GO:0005829">
    <property type="term" value="C:cytosol"/>
    <property type="evidence" value="ECO:0007669"/>
    <property type="project" value="TreeGrafter"/>
</dbReference>
<dbReference type="CDD" id="cd00038">
    <property type="entry name" value="CAP_ED"/>
    <property type="match status" value="1"/>
</dbReference>
<evidence type="ECO:0000259" key="5">
    <source>
        <dbReference type="PROSITE" id="PS51063"/>
    </source>
</evidence>
<dbReference type="STRING" id="1114972.FD35_GL002136"/>
<name>A0A0R1RHU7_9LACO</name>
<keyword evidence="2" id="KW-0238">DNA-binding</keyword>
<dbReference type="InterPro" id="IPR036390">
    <property type="entry name" value="WH_DNA-bd_sf"/>
</dbReference>
<dbReference type="InterPro" id="IPR018490">
    <property type="entry name" value="cNMP-bd_dom_sf"/>
</dbReference>
<gene>
    <name evidence="6" type="ORF">FD35_GL002136</name>
</gene>
<evidence type="ECO:0000256" key="1">
    <source>
        <dbReference type="ARBA" id="ARBA00023015"/>
    </source>
</evidence>
<keyword evidence="3" id="KW-0804">Transcription</keyword>
<keyword evidence="1" id="KW-0805">Transcription regulation</keyword>
<evidence type="ECO:0000313" key="6">
    <source>
        <dbReference type="EMBL" id="KRL56097.1"/>
    </source>
</evidence>
<dbReference type="PANTHER" id="PTHR24567:SF74">
    <property type="entry name" value="HTH-TYPE TRANSCRIPTIONAL REGULATOR ARCR"/>
    <property type="match status" value="1"/>
</dbReference>
<dbReference type="OrthoDB" id="9810708at2"/>
<dbReference type="RefSeq" id="WP_017262959.1">
    <property type="nucleotide sequence ID" value="NZ_AUAW01000006.1"/>
</dbReference>
<evidence type="ECO:0000313" key="7">
    <source>
        <dbReference type="Proteomes" id="UP000051999"/>
    </source>
</evidence>
<dbReference type="Gene3D" id="2.60.120.10">
    <property type="entry name" value="Jelly Rolls"/>
    <property type="match status" value="1"/>
</dbReference>
<dbReference type="InterPro" id="IPR036388">
    <property type="entry name" value="WH-like_DNA-bd_sf"/>
</dbReference>
<dbReference type="eggNOG" id="COG0664">
    <property type="taxonomic scope" value="Bacteria"/>
</dbReference>
<dbReference type="Proteomes" id="UP000051999">
    <property type="component" value="Unassembled WGS sequence"/>
</dbReference>
<dbReference type="GO" id="GO:0003700">
    <property type="term" value="F:DNA-binding transcription factor activity"/>
    <property type="evidence" value="ECO:0007669"/>
    <property type="project" value="TreeGrafter"/>
</dbReference>
<keyword evidence="7" id="KW-1185">Reference proteome</keyword>
<dbReference type="Pfam" id="PF00027">
    <property type="entry name" value="cNMP_binding"/>
    <property type="match status" value="1"/>
</dbReference>
<dbReference type="InterPro" id="IPR014710">
    <property type="entry name" value="RmlC-like_jellyroll"/>
</dbReference>
<reference evidence="6 7" key="1">
    <citation type="journal article" date="2015" name="Genome Announc.">
        <title>Expanding the biotechnology potential of lactobacilli through comparative genomics of 213 strains and associated genera.</title>
        <authorList>
            <person name="Sun Z."/>
            <person name="Harris H.M."/>
            <person name="McCann A."/>
            <person name="Guo C."/>
            <person name="Argimon S."/>
            <person name="Zhang W."/>
            <person name="Yang X."/>
            <person name="Jeffery I.B."/>
            <person name="Cooney J.C."/>
            <person name="Kagawa T.F."/>
            <person name="Liu W."/>
            <person name="Song Y."/>
            <person name="Salvetti E."/>
            <person name="Wrobel A."/>
            <person name="Rasinkangas P."/>
            <person name="Parkhill J."/>
            <person name="Rea M.C."/>
            <person name="O'Sullivan O."/>
            <person name="Ritari J."/>
            <person name="Douillard F.P."/>
            <person name="Paul Ross R."/>
            <person name="Yang R."/>
            <person name="Briner A.E."/>
            <person name="Felis G.E."/>
            <person name="de Vos W.M."/>
            <person name="Barrangou R."/>
            <person name="Klaenhammer T.R."/>
            <person name="Caufield P.W."/>
            <person name="Cui Y."/>
            <person name="Zhang H."/>
            <person name="O'Toole P.W."/>
        </authorList>
    </citation>
    <scope>NUCLEOTIDE SEQUENCE [LARGE SCALE GENOMIC DNA]</scope>
    <source>
        <strain evidence="6 7">DSM 15814</strain>
    </source>
</reference>
<evidence type="ECO:0000256" key="3">
    <source>
        <dbReference type="ARBA" id="ARBA00023163"/>
    </source>
</evidence>
<dbReference type="Gene3D" id="1.10.10.10">
    <property type="entry name" value="Winged helix-like DNA-binding domain superfamily/Winged helix DNA-binding domain"/>
    <property type="match status" value="1"/>
</dbReference>
<organism evidence="6 7">
    <name type="scientific">Furfurilactobacillus rossiae DSM 15814</name>
    <dbReference type="NCBI Taxonomy" id="1114972"/>
    <lineage>
        <taxon>Bacteria</taxon>
        <taxon>Bacillati</taxon>
        <taxon>Bacillota</taxon>
        <taxon>Bacilli</taxon>
        <taxon>Lactobacillales</taxon>
        <taxon>Lactobacillaceae</taxon>
        <taxon>Furfurilactobacillus</taxon>
    </lineage>
</organism>
<dbReference type="SMART" id="SM00100">
    <property type="entry name" value="cNMP"/>
    <property type="match status" value="1"/>
</dbReference>
<comment type="caution">
    <text evidence="6">The sequence shown here is derived from an EMBL/GenBank/DDBJ whole genome shotgun (WGS) entry which is preliminary data.</text>
</comment>
<dbReference type="GO" id="GO:0003677">
    <property type="term" value="F:DNA binding"/>
    <property type="evidence" value="ECO:0007669"/>
    <property type="project" value="UniProtKB-KW"/>
</dbReference>
<dbReference type="InterPro" id="IPR050397">
    <property type="entry name" value="Env_Response_Regulators"/>
</dbReference>
<dbReference type="InterPro" id="IPR000595">
    <property type="entry name" value="cNMP-bd_dom"/>
</dbReference>
<protein>
    <submittedName>
        <fullName evidence="6">cAMP-binding protein</fullName>
    </submittedName>
</protein>
<proteinExistence type="predicted"/>
<dbReference type="PATRIC" id="fig|1114972.6.peg.2183"/>
<dbReference type="EMBL" id="AZFF01000005">
    <property type="protein sequence ID" value="KRL56097.1"/>
    <property type="molecule type" value="Genomic_DNA"/>
</dbReference>
<feature type="domain" description="Cyclic nucleotide-binding" evidence="4">
    <location>
        <begin position="19"/>
        <end position="139"/>
    </location>
</feature>
<evidence type="ECO:0000256" key="2">
    <source>
        <dbReference type="ARBA" id="ARBA00023125"/>
    </source>
</evidence>
<dbReference type="AlphaFoldDB" id="A0A0R1RHU7"/>
<evidence type="ECO:0000259" key="4">
    <source>
        <dbReference type="PROSITE" id="PS50042"/>
    </source>
</evidence>